<accession>A0ABY6TQY9</accession>
<dbReference type="Proteomes" id="UP000766486">
    <property type="component" value="Unassembled WGS sequence"/>
</dbReference>
<evidence type="ECO:0000256" key="1">
    <source>
        <dbReference type="SAM" id="MobiDB-lite"/>
    </source>
</evidence>
<comment type="caution">
    <text evidence="2">The sequence shown here is derived from an EMBL/GenBank/DDBJ whole genome shotgun (WGS) entry which is preliminary data.</text>
</comment>
<evidence type="ECO:0000313" key="3">
    <source>
        <dbReference type="Proteomes" id="UP000766486"/>
    </source>
</evidence>
<feature type="compositionally biased region" description="Basic and acidic residues" evidence="1">
    <location>
        <begin position="61"/>
        <end position="72"/>
    </location>
</feature>
<sequence length="196" mass="22305">MNKDDKARDKRGRTKTEAEQARKEEKKRIESERESIERNRAQVAEFAGDKKSKGALKQIKLRKEDKNHDEPGIYDKVSMADLAWNVYKKAKKNQSKLDTVHVSGISESATVPIIEKVKKGREGDKETILSPTQEPEFFKDVHDSPWGKSAQKMGDRFGKNIGRVTVADIHKAPDEASWSGHELKFDLTDQSNEQNN</sequence>
<feature type="region of interest" description="Disordered" evidence="1">
    <location>
        <begin position="118"/>
        <end position="154"/>
    </location>
</feature>
<organism evidence="2 3">
    <name type="scientific">Bionectria ochroleuca</name>
    <name type="common">Gliocladium roseum</name>
    <dbReference type="NCBI Taxonomy" id="29856"/>
    <lineage>
        <taxon>Eukaryota</taxon>
        <taxon>Fungi</taxon>
        <taxon>Dikarya</taxon>
        <taxon>Ascomycota</taxon>
        <taxon>Pezizomycotina</taxon>
        <taxon>Sordariomycetes</taxon>
        <taxon>Hypocreomycetidae</taxon>
        <taxon>Hypocreales</taxon>
        <taxon>Bionectriaceae</taxon>
        <taxon>Clonostachys</taxon>
    </lineage>
</organism>
<gene>
    <name evidence="2" type="ORF">CLO192961_LOCUS11895</name>
</gene>
<reference evidence="2 3" key="1">
    <citation type="submission" date="2019-06" db="EMBL/GenBank/DDBJ databases">
        <authorList>
            <person name="Broberg M."/>
        </authorList>
    </citation>
    <scope>NUCLEOTIDE SEQUENCE [LARGE SCALE GENOMIC DNA]</scope>
</reference>
<feature type="compositionally biased region" description="Basic and acidic residues" evidence="1">
    <location>
        <begin position="118"/>
        <end position="127"/>
    </location>
</feature>
<feature type="compositionally biased region" description="Basic and acidic residues" evidence="1">
    <location>
        <begin position="136"/>
        <end position="145"/>
    </location>
</feature>
<evidence type="ECO:0000313" key="2">
    <source>
        <dbReference type="EMBL" id="VUC20113.1"/>
    </source>
</evidence>
<name>A0ABY6TQY9_BIOOC</name>
<dbReference type="EMBL" id="CABFNS010000064">
    <property type="protein sequence ID" value="VUC20113.1"/>
    <property type="molecule type" value="Genomic_DNA"/>
</dbReference>
<keyword evidence="3" id="KW-1185">Reference proteome</keyword>
<protein>
    <submittedName>
        <fullName evidence="2">Uncharacterized protein</fullName>
    </submittedName>
</protein>
<feature type="compositionally biased region" description="Basic and acidic residues" evidence="1">
    <location>
        <begin position="1"/>
        <end position="40"/>
    </location>
</feature>
<feature type="region of interest" description="Disordered" evidence="1">
    <location>
        <begin position="1"/>
        <end position="72"/>
    </location>
</feature>
<proteinExistence type="predicted"/>